<accession>A0A377QY66</accession>
<dbReference type="AlphaFoldDB" id="A0A377QY66"/>
<evidence type="ECO:0000313" key="2">
    <source>
        <dbReference type="EMBL" id="STR00324.1"/>
    </source>
</evidence>
<organism evidence="2 3">
    <name type="scientific">Kingella potus</name>
    <dbReference type="NCBI Taxonomy" id="265175"/>
    <lineage>
        <taxon>Bacteria</taxon>
        <taxon>Pseudomonadati</taxon>
        <taxon>Pseudomonadota</taxon>
        <taxon>Betaproteobacteria</taxon>
        <taxon>Neisseriales</taxon>
        <taxon>Neisseriaceae</taxon>
        <taxon>Kingella</taxon>
    </lineage>
</organism>
<dbReference type="Proteomes" id="UP000254293">
    <property type="component" value="Unassembled WGS sequence"/>
</dbReference>
<dbReference type="RefSeq" id="WP_115307610.1">
    <property type="nucleotide sequence ID" value="NZ_UGJJ01000001.1"/>
</dbReference>
<feature type="region of interest" description="Disordered" evidence="1">
    <location>
        <begin position="12"/>
        <end position="31"/>
    </location>
</feature>
<dbReference type="EMBL" id="UGJJ01000001">
    <property type="protein sequence ID" value="STR00324.1"/>
    <property type="molecule type" value="Genomic_DNA"/>
</dbReference>
<reference evidence="2 3" key="1">
    <citation type="submission" date="2018-06" db="EMBL/GenBank/DDBJ databases">
        <authorList>
            <consortium name="Pathogen Informatics"/>
            <person name="Doyle S."/>
        </authorList>
    </citation>
    <scope>NUCLEOTIDE SEQUENCE [LARGE SCALE GENOMIC DNA]</scope>
    <source>
        <strain evidence="2 3">NCTC13336</strain>
    </source>
</reference>
<sequence length="90" mass="10025">MQPLRCLYDSQGVPRSDARVSPLQHRPSEKHTDAIAAAPQACFNFVEAVLSDGRIFRISNYRADSRKTACKAEPHTLPEGLLFFRGKNPA</sequence>
<gene>
    <name evidence="2" type="ORF">NCTC13336_00526</name>
</gene>
<keyword evidence="3" id="KW-1185">Reference proteome</keyword>
<proteinExistence type="predicted"/>
<evidence type="ECO:0000256" key="1">
    <source>
        <dbReference type="SAM" id="MobiDB-lite"/>
    </source>
</evidence>
<evidence type="ECO:0000313" key="3">
    <source>
        <dbReference type="Proteomes" id="UP000254293"/>
    </source>
</evidence>
<protein>
    <submittedName>
        <fullName evidence="2">Uncharacterized protein</fullName>
    </submittedName>
</protein>
<name>A0A377QY66_9NEIS</name>